<sequence length="365" mass="38658">MTTYTCAIVGTGAIAAAHAEAVVQSAGRARLVGAVDVQPDRAAAFGAAWDVPAYASLTELLEAQRPDLVHLCTPPGSHLALALECLAAGASPVVEKPPVLSLAEFDRLRAAEAEAGVPVATVFQHRFGSGAVRLRRLLAEGVLGRPLVASAHTLWFRDDDYFAVPWRGKWELEGGGPTMGHGIHQFDLLLSILGQWTSVTAVAARQARPTDTEDVSAALVRFESGALATVVNSVISPRQTSQLRFDFERATVELEHLYGYSDADWTLTAAPGTPDVLSAWESGPADTPSGHTAQFTAVLDALDAGRRPPVSTADTRVTMEFVAAVYASAFTGKTIEQGEITEGHPFYDSMAGSGVPWLDAARSVR</sequence>
<proteinExistence type="predicted"/>
<reference evidence="3 4" key="1">
    <citation type="submission" date="2020-08" db="EMBL/GenBank/DDBJ databases">
        <title>Sequencing the genomes of 1000 actinobacteria strains.</title>
        <authorList>
            <person name="Klenk H.-P."/>
        </authorList>
    </citation>
    <scope>NUCLEOTIDE SEQUENCE [LARGE SCALE GENOMIC DNA]</scope>
    <source>
        <strain evidence="3 4">DSM 45486</strain>
    </source>
</reference>
<evidence type="ECO:0000259" key="2">
    <source>
        <dbReference type="Pfam" id="PF22725"/>
    </source>
</evidence>
<dbReference type="EMBL" id="JACHMO010000001">
    <property type="protein sequence ID" value="MBB5803743.1"/>
    <property type="molecule type" value="Genomic_DNA"/>
</dbReference>
<dbReference type="AlphaFoldDB" id="A0A7W9M1D4"/>
<keyword evidence="4" id="KW-1185">Reference proteome</keyword>
<dbReference type="Gene3D" id="3.30.360.10">
    <property type="entry name" value="Dihydrodipicolinate Reductase, domain 2"/>
    <property type="match status" value="1"/>
</dbReference>
<feature type="domain" description="GFO/IDH/MocA-like oxidoreductase" evidence="2">
    <location>
        <begin position="133"/>
        <end position="251"/>
    </location>
</feature>
<accession>A0A7W9M1D4</accession>
<dbReference type="InterPro" id="IPR055170">
    <property type="entry name" value="GFO_IDH_MocA-like_dom"/>
</dbReference>
<dbReference type="PANTHER" id="PTHR43249">
    <property type="entry name" value="UDP-N-ACETYL-2-AMINO-2-DEOXY-D-GLUCURONATE OXIDASE"/>
    <property type="match status" value="1"/>
</dbReference>
<gene>
    <name evidence="3" type="ORF">F4560_003511</name>
</gene>
<dbReference type="InterPro" id="IPR052515">
    <property type="entry name" value="Gfo/Idh/MocA_Oxidoreductase"/>
</dbReference>
<dbReference type="RefSeq" id="WP_184921209.1">
    <property type="nucleotide sequence ID" value="NZ_JACHMO010000001.1"/>
</dbReference>
<name>A0A7W9M1D4_9PSEU</name>
<evidence type="ECO:0000313" key="4">
    <source>
        <dbReference type="Proteomes" id="UP000552097"/>
    </source>
</evidence>
<dbReference type="InterPro" id="IPR000683">
    <property type="entry name" value="Gfo/Idh/MocA-like_OxRdtase_N"/>
</dbReference>
<evidence type="ECO:0000313" key="3">
    <source>
        <dbReference type="EMBL" id="MBB5803743.1"/>
    </source>
</evidence>
<dbReference type="InterPro" id="IPR036291">
    <property type="entry name" value="NAD(P)-bd_dom_sf"/>
</dbReference>
<organism evidence="3 4">
    <name type="scientific">Saccharothrix ecbatanensis</name>
    <dbReference type="NCBI Taxonomy" id="1105145"/>
    <lineage>
        <taxon>Bacteria</taxon>
        <taxon>Bacillati</taxon>
        <taxon>Actinomycetota</taxon>
        <taxon>Actinomycetes</taxon>
        <taxon>Pseudonocardiales</taxon>
        <taxon>Pseudonocardiaceae</taxon>
        <taxon>Saccharothrix</taxon>
    </lineage>
</organism>
<dbReference type="Proteomes" id="UP000552097">
    <property type="component" value="Unassembled WGS sequence"/>
</dbReference>
<dbReference type="PANTHER" id="PTHR43249:SF1">
    <property type="entry name" value="D-GLUCOSIDE 3-DEHYDROGENASE"/>
    <property type="match status" value="1"/>
</dbReference>
<dbReference type="SUPFAM" id="SSF55347">
    <property type="entry name" value="Glyceraldehyde-3-phosphate dehydrogenase-like, C-terminal domain"/>
    <property type="match status" value="1"/>
</dbReference>
<dbReference type="Pfam" id="PF01408">
    <property type="entry name" value="GFO_IDH_MocA"/>
    <property type="match status" value="1"/>
</dbReference>
<feature type="domain" description="Gfo/Idh/MocA-like oxidoreductase N-terminal" evidence="1">
    <location>
        <begin position="6"/>
        <end position="120"/>
    </location>
</feature>
<dbReference type="Pfam" id="PF22725">
    <property type="entry name" value="GFO_IDH_MocA_C3"/>
    <property type="match status" value="1"/>
</dbReference>
<dbReference type="Gene3D" id="3.40.50.720">
    <property type="entry name" value="NAD(P)-binding Rossmann-like Domain"/>
    <property type="match status" value="1"/>
</dbReference>
<evidence type="ECO:0000259" key="1">
    <source>
        <dbReference type="Pfam" id="PF01408"/>
    </source>
</evidence>
<protein>
    <submittedName>
        <fullName evidence="3">Putative dehydrogenase</fullName>
    </submittedName>
</protein>
<comment type="caution">
    <text evidence="3">The sequence shown here is derived from an EMBL/GenBank/DDBJ whole genome shotgun (WGS) entry which is preliminary data.</text>
</comment>
<dbReference type="GO" id="GO:0000166">
    <property type="term" value="F:nucleotide binding"/>
    <property type="evidence" value="ECO:0007669"/>
    <property type="project" value="InterPro"/>
</dbReference>
<dbReference type="SUPFAM" id="SSF51735">
    <property type="entry name" value="NAD(P)-binding Rossmann-fold domains"/>
    <property type="match status" value="1"/>
</dbReference>